<dbReference type="OrthoDB" id="9807210at2"/>
<dbReference type="SUPFAM" id="SSF51338">
    <property type="entry name" value="Composite domain of metallo-dependent hydrolases"/>
    <property type="match status" value="1"/>
</dbReference>
<evidence type="ECO:0000313" key="1">
    <source>
        <dbReference type="EMBL" id="AMX03907.1"/>
    </source>
</evidence>
<organism evidence="1 2">
    <name type="scientific">Microbulbifer thermotolerans</name>
    <dbReference type="NCBI Taxonomy" id="252514"/>
    <lineage>
        <taxon>Bacteria</taxon>
        <taxon>Pseudomonadati</taxon>
        <taxon>Pseudomonadota</taxon>
        <taxon>Gammaproteobacteria</taxon>
        <taxon>Cellvibrionales</taxon>
        <taxon>Microbulbiferaceae</taxon>
        <taxon>Microbulbifer</taxon>
    </lineage>
</organism>
<gene>
    <name evidence="1" type="ORF">A3224_16110</name>
</gene>
<dbReference type="SUPFAM" id="SSF51556">
    <property type="entry name" value="Metallo-dependent hydrolases"/>
    <property type="match status" value="1"/>
</dbReference>
<dbReference type="GO" id="GO:0016810">
    <property type="term" value="F:hydrolase activity, acting on carbon-nitrogen (but not peptide) bonds"/>
    <property type="evidence" value="ECO:0007669"/>
    <property type="project" value="InterPro"/>
</dbReference>
<keyword evidence="2" id="KW-1185">Reference proteome</keyword>
<name>A0A143HR13_MICTH</name>
<dbReference type="InterPro" id="IPR051781">
    <property type="entry name" value="Metallo-dep_Hydrolase"/>
</dbReference>
<dbReference type="AlphaFoldDB" id="A0A143HR13"/>
<dbReference type="EMBL" id="CP014864">
    <property type="protein sequence ID" value="AMX03907.1"/>
    <property type="molecule type" value="Genomic_DNA"/>
</dbReference>
<dbReference type="Gene3D" id="2.30.40.10">
    <property type="entry name" value="Urease, subunit C, domain 1"/>
    <property type="match status" value="1"/>
</dbReference>
<dbReference type="KEGG" id="mthd:A3224_16110"/>
<evidence type="ECO:0000313" key="2">
    <source>
        <dbReference type="Proteomes" id="UP000076077"/>
    </source>
</evidence>
<dbReference type="PANTHER" id="PTHR43135:SF3">
    <property type="entry name" value="ALPHA-D-RIBOSE 1-METHYLPHOSPHONATE 5-TRIPHOSPHATE DIPHOSPHATASE"/>
    <property type="match status" value="1"/>
</dbReference>
<dbReference type="Pfam" id="PF01979">
    <property type="entry name" value="Amidohydro_1"/>
    <property type="match status" value="1"/>
</dbReference>
<reference evidence="2" key="1">
    <citation type="submission" date="2016-03" db="EMBL/GenBank/DDBJ databases">
        <authorList>
            <person name="Lee Y.-S."/>
            <person name="Choi Y.-L."/>
        </authorList>
    </citation>
    <scope>NUCLEOTIDE SEQUENCE [LARGE SCALE GENOMIC DNA]</scope>
    <source>
        <strain evidence="2">DAU221</strain>
    </source>
</reference>
<proteinExistence type="predicted"/>
<accession>A0A143HR13</accession>
<dbReference type="Gene3D" id="1.20.58.520">
    <property type="entry name" value="Amidohydrolase"/>
    <property type="match status" value="1"/>
</dbReference>
<dbReference type="Gene3D" id="3.30.110.90">
    <property type="entry name" value="Amidohydrolase"/>
    <property type="match status" value="1"/>
</dbReference>
<dbReference type="InterPro" id="IPR006680">
    <property type="entry name" value="Amidohydro-rel"/>
</dbReference>
<protein>
    <submittedName>
        <fullName evidence="1">Uncharacterized protein</fullName>
    </submittedName>
</protein>
<dbReference type="STRING" id="252514.A3224_16110"/>
<dbReference type="InterPro" id="IPR011059">
    <property type="entry name" value="Metal-dep_hydrolase_composite"/>
</dbReference>
<dbReference type="InterPro" id="IPR032466">
    <property type="entry name" value="Metal_Hydrolase"/>
</dbReference>
<dbReference type="PANTHER" id="PTHR43135">
    <property type="entry name" value="ALPHA-D-RIBOSE 1-METHYLPHOSPHONATE 5-TRIPHOSPHATE DIPHOSPHATASE"/>
    <property type="match status" value="1"/>
</dbReference>
<dbReference type="RefSeq" id="WP_067157009.1">
    <property type="nucleotide sequence ID" value="NZ_CP014864.1"/>
</dbReference>
<dbReference type="Proteomes" id="UP000076077">
    <property type="component" value="Chromosome"/>
</dbReference>
<sequence>MTPKRLAIRILLWPLAALLLLAVLLLAAIPAAWLDKPQDLPPMPHLQVYALDNVHLVDVRHGTLIRDQQLLISGTRIHAVRPAGTPAPSGAVRIDGEGRYVSPGLTDMHVHIYDRKELVLNLAYGVTSVRNLRGLPMHLRWRREINERQWLGATLYTSSPALDGPDYAHALQEVVTRPEQARALVRHYRDKGYDLVKLYGYLDDDVLLAALDEARQLGMPVAKHAPHAGPRLPIAALRGLQSLEHVEDLFQGPLQYRFDAEALPDVIRELKDINPYITPTLATFNHLTELSDKKQGYLSTQPIDRLNPFYCVLNHVFGAQRWLEASREEADWNLKERDFLLRITAELDRAGIRLLVGSDAGTMYMSAGLSTHEEMQLMQRAGLSPARILAAATWNPAQAMGLTQDYGSIDAGKYADLVVTSRSPLEDIAHLQTPWAVVKHGQWLDAAKLEEFKRSATRTSHWYPSLGRLLEDLMVRLIPPNN</sequence>
<dbReference type="Gene3D" id="3.40.50.10910">
    <property type="entry name" value="Amidohydrolase"/>
    <property type="match status" value="1"/>
</dbReference>
<dbReference type="GeneID" id="76609554"/>